<dbReference type="AlphaFoldDB" id="A0A7W7KDS8"/>
<dbReference type="Proteomes" id="UP000555448">
    <property type="component" value="Unassembled WGS sequence"/>
</dbReference>
<name>A0A7W7KDS8_9SPHN</name>
<evidence type="ECO:0000313" key="1">
    <source>
        <dbReference type="EMBL" id="MBB4860995.1"/>
    </source>
</evidence>
<gene>
    <name evidence="1" type="ORF">HNO88_004341</name>
</gene>
<reference evidence="1 2" key="1">
    <citation type="submission" date="2020-08" db="EMBL/GenBank/DDBJ databases">
        <title>Functional genomics of gut bacteria from endangered species of beetles.</title>
        <authorList>
            <person name="Carlos-Shanley C."/>
        </authorList>
    </citation>
    <scope>NUCLEOTIDE SEQUENCE [LARGE SCALE GENOMIC DNA]</scope>
    <source>
        <strain evidence="1 2">S00245</strain>
    </source>
</reference>
<accession>A0A7W7KDS8</accession>
<sequence>MAAAPPTCSRLLPTATRCSPRAYGSDALRIDMAAHGAWANIKPMFHRKRRLIFSNFVRRYCNRFFSKTQAVPRNRSQL</sequence>
<protein>
    <submittedName>
        <fullName evidence="1">Uncharacterized protein</fullName>
    </submittedName>
</protein>
<comment type="caution">
    <text evidence="1">The sequence shown here is derived from an EMBL/GenBank/DDBJ whole genome shotgun (WGS) entry which is preliminary data.</text>
</comment>
<dbReference type="EMBL" id="JACHLR010000042">
    <property type="protein sequence ID" value="MBB4860995.1"/>
    <property type="molecule type" value="Genomic_DNA"/>
</dbReference>
<proteinExistence type="predicted"/>
<dbReference type="RefSeq" id="WP_221420158.1">
    <property type="nucleotide sequence ID" value="NZ_JACHLR010000042.1"/>
</dbReference>
<evidence type="ECO:0000313" key="2">
    <source>
        <dbReference type="Proteomes" id="UP000555448"/>
    </source>
</evidence>
<organism evidence="1 2">
    <name type="scientific">Novosphingobium chloroacetimidivorans</name>
    <dbReference type="NCBI Taxonomy" id="1428314"/>
    <lineage>
        <taxon>Bacteria</taxon>
        <taxon>Pseudomonadati</taxon>
        <taxon>Pseudomonadota</taxon>
        <taxon>Alphaproteobacteria</taxon>
        <taxon>Sphingomonadales</taxon>
        <taxon>Sphingomonadaceae</taxon>
        <taxon>Novosphingobium</taxon>
    </lineage>
</organism>
<keyword evidence="2" id="KW-1185">Reference proteome</keyword>